<evidence type="ECO:0000313" key="2">
    <source>
        <dbReference type="Proteomes" id="UP001552299"/>
    </source>
</evidence>
<evidence type="ECO:0000313" key="1">
    <source>
        <dbReference type="EMBL" id="KAL0926145.1"/>
    </source>
</evidence>
<accession>A0ABD0VM45</accession>
<protein>
    <submittedName>
        <fullName evidence="1">Uncharacterized protein</fullName>
    </submittedName>
</protein>
<proteinExistence type="predicted"/>
<dbReference type="AlphaFoldDB" id="A0ABD0VM45"/>
<reference evidence="1 2" key="1">
    <citation type="journal article" date="2024" name="Plant Biotechnol. J.">
        <title>Dendrobium thyrsiflorum genome and its molecular insights into genes involved in important horticultural traits.</title>
        <authorList>
            <person name="Chen B."/>
            <person name="Wang J.Y."/>
            <person name="Zheng P.J."/>
            <person name="Li K.L."/>
            <person name="Liang Y.M."/>
            <person name="Chen X.F."/>
            <person name="Zhang C."/>
            <person name="Zhao X."/>
            <person name="He X."/>
            <person name="Zhang G.Q."/>
            <person name="Liu Z.J."/>
            <person name="Xu Q."/>
        </authorList>
    </citation>
    <scope>NUCLEOTIDE SEQUENCE [LARGE SCALE GENOMIC DNA]</scope>
    <source>
        <strain evidence="1">GZMU011</strain>
    </source>
</reference>
<comment type="caution">
    <text evidence="1">The sequence shown here is derived from an EMBL/GenBank/DDBJ whole genome shotgun (WGS) entry which is preliminary data.</text>
</comment>
<name>A0ABD0VM45_DENTH</name>
<dbReference type="Proteomes" id="UP001552299">
    <property type="component" value="Unassembled WGS sequence"/>
</dbReference>
<dbReference type="EMBL" id="JANQDX010000004">
    <property type="protein sequence ID" value="KAL0926145.1"/>
    <property type="molecule type" value="Genomic_DNA"/>
</dbReference>
<gene>
    <name evidence="1" type="ORF">M5K25_004539</name>
</gene>
<keyword evidence="2" id="KW-1185">Reference proteome</keyword>
<sequence length="158" mass="17979">MANYISRIAQQAVIRCKFYIYQRMLRRTQCPVSHDFPVPLLCVASSLDCPSAIDLAASELVSERNRQEKRSMADRGKEPVSEESRSLDSLWANQECVNRRIDELAAEMQVLHIPEDGNYIRQLLIITFGFAIVAAENTVPCVSQFPCYIALRCFFSRG</sequence>
<organism evidence="1 2">
    <name type="scientific">Dendrobium thyrsiflorum</name>
    <name type="common">Pinecone-like raceme dendrobium</name>
    <name type="synonym">Orchid</name>
    <dbReference type="NCBI Taxonomy" id="117978"/>
    <lineage>
        <taxon>Eukaryota</taxon>
        <taxon>Viridiplantae</taxon>
        <taxon>Streptophyta</taxon>
        <taxon>Embryophyta</taxon>
        <taxon>Tracheophyta</taxon>
        <taxon>Spermatophyta</taxon>
        <taxon>Magnoliopsida</taxon>
        <taxon>Liliopsida</taxon>
        <taxon>Asparagales</taxon>
        <taxon>Orchidaceae</taxon>
        <taxon>Epidendroideae</taxon>
        <taxon>Malaxideae</taxon>
        <taxon>Dendrobiinae</taxon>
        <taxon>Dendrobium</taxon>
    </lineage>
</organism>